<dbReference type="PROSITE" id="PS00972">
    <property type="entry name" value="USP_1"/>
    <property type="match status" value="1"/>
</dbReference>
<dbReference type="AlphaFoldDB" id="A0A6P8J559"/>
<feature type="region of interest" description="Disordered" evidence="1">
    <location>
        <begin position="564"/>
        <end position="587"/>
    </location>
</feature>
<dbReference type="GO" id="GO:0004843">
    <property type="term" value="F:cysteine-type deubiquitinase activity"/>
    <property type="evidence" value="ECO:0007669"/>
    <property type="project" value="InterPro"/>
</dbReference>
<feature type="region of interest" description="Disordered" evidence="1">
    <location>
        <begin position="728"/>
        <end position="929"/>
    </location>
</feature>
<evidence type="ECO:0000313" key="3">
    <source>
        <dbReference type="RefSeq" id="XP_031575226.1"/>
    </source>
</evidence>
<organism evidence="2 3">
    <name type="scientific">Actinia tenebrosa</name>
    <name type="common">Australian red waratah sea anemone</name>
    <dbReference type="NCBI Taxonomy" id="6105"/>
    <lineage>
        <taxon>Eukaryota</taxon>
        <taxon>Metazoa</taxon>
        <taxon>Cnidaria</taxon>
        <taxon>Anthozoa</taxon>
        <taxon>Hexacorallia</taxon>
        <taxon>Actiniaria</taxon>
        <taxon>Actiniidae</taxon>
        <taxon>Actinia</taxon>
    </lineage>
</organism>
<dbReference type="OrthoDB" id="5946561at2759"/>
<feature type="compositionally biased region" description="Polar residues" evidence="1">
    <location>
        <begin position="10"/>
        <end position="29"/>
    </location>
</feature>
<dbReference type="Proteomes" id="UP000515163">
    <property type="component" value="Unplaced"/>
</dbReference>
<feature type="region of interest" description="Disordered" evidence="1">
    <location>
        <begin position="1"/>
        <end position="30"/>
    </location>
</feature>
<feature type="compositionally biased region" description="Basic residues" evidence="1">
    <location>
        <begin position="912"/>
        <end position="925"/>
    </location>
</feature>
<dbReference type="InParanoid" id="A0A6P8J559"/>
<feature type="compositionally biased region" description="Polar residues" evidence="1">
    <location>
        <begin position="876"/>
        <end position="888"/>
    </location>
</feature>
<dbReference type="KEGG" id="aten:116308859"/>
<keyword evidence="2" id="KW-1185">Reference proteome</keyword>
<dbReference type="RefSeq" id="XP_031575226.1">
    <property type="nucleotide sequence ID" value="XM_031719366.1"/>
</dbReference>
<evidence type="ECO:0000256" key="1">
    <source>
        <dbReference type="SAM" id="MobiDB-lite"/>
    </source>
</evidence>
<reference evidence="3" key="1">
    <citation type="submission" date="2025-08" db="UniProtKB">
        <authorList>
            <consortium name="RefSeq"/>
        </authorList>
    </citation>
    <scope>IDENTIFICATION</scope>
    <source>
        <tissue evidence="3">Tentacle</tissue>
    </source>
</reference>
<dbReference type="InterPro" id="IPR018200">
    <property type="entry name" value="USP_CS"/>
</dbReference>
<protein>
    <submittedName>
        <fullName evidence="3">Uncharacterized protein LOC116308859</fullName>
    </submittedName>
</protein>
<gene>
    <name evidence="3" type="primary">LOC116308859</name>
</gene>
<sequence>MVPIPKSEILPSNDTTTETPNLSPISCTESVSSQKRKSSFSSTDSLAVSPFSPSACTAHKGKTPYLFADFHMSPVSSTESTFCGDLFEEEEDSNLFEGFHMSPISSATSCYSEETDNTKDKLGLVLPSPSLCKTNKKASISTATLSVLGSTDVEDSGLFVETLPDRATFALSPSEWLSITPKDLPSGGRRLTGSWADLFSKKIKESNPFCSFRFKAPRREQLKTELEANTPSRFYHQHLANLEPQVFGSGNRDGVGSIGVLRKISAEAKTKHEIDRDLITSLLRLKQTLRQQDVTKAEAIGTNHAKGRKILGYVQYVSLDPFTIMLWTEAGVRLWHDLASTTTIHWDATGSLVKKCVGEGNVYYYAIVLPHPTAGQPPLAVAEMITNSHNVPNVTHFLSLFRYAEKVVFGYRQLKVPLRFESDLSLTFILTSLWVINGETMRDFLLRAWRISIKQPKAGDSSKMNPHACTSHVMHDIGIKFKKLCSNDVFVFSMHCFALLVNSSNLDEAEGIITNLNSVLTSPTASKFAVSAYQWLHHRLSQQGCPQADTGCLKDTALEKLLSPAHEDDPPKNEDSASSDEEQFNFESPGSPFKKHFHDLLTKQKVVIELHAKTTDKKNRFHAPEVMDVILKHRIPTLPLWSGLMKGIEHSKDQCVTKEGKKTSYCEVMSKSSRSTNAVCENWFKLVKVDDFLRKSHFRPDVFVMQQYSHILGRQRLFTESYLTSSNEKEHLSRSQKKRVSRALNDPAIDDDKQPNDVLHNLVEEKWGKRKRTNNVNKVGRFQRPPQKGLPQTLEDESINLSTKTTAKERKKQIRSRSASPKGTPNVLKKKRRCRSPSPKTNKTNVAGDEQKGSSRSPSPEPTTPINVAGDEQNGRSRSPSPTATEINVANDEQKSSTSPTSATRHACTPRVQKRRRTRKQRKTTAKNAKGGALFRRAIADRKGIKNLGSTCYLSATLQMLVRDPVTDSIIEHSRNESSKSPASTDSDCLIVESVFQTQLAKDVQ</sequence>
<accession>A0A6P8J559</accession>
<name>A0A6P8J559_ACTTE</name>
<proteinExistence type="predicted"/>
<dbReference type="GeneID" id="116308859"/>
<evidence type="ECO:0000313" key="2">
    <source>
        <dbReference type="Proteomes" id="UP000515163"/>
    </source>
</evidence>
<feature type="compositionally biased region" description="Basic and acidic residues" evidence="1">
    <location>
        <begin position="565"/>
        <end position="575"/>
    </location>
</feature>